<sequence>MAADFNVEAAQQGVAYIDEAESLDIGSDVSEEDVQQALLKMLEGTVSIYCKLFLLFVPIAYYSCKHVYKFLSVIVWPRKINKQETTLLQLNYTEVKSNTDLYALQQLSTKAVKLERAGH</sequence>
<protein>
    <submittedName>
        <fullName evidence="1">Uncharacterized protein</fullName>
    </submittedName>
</protein>
<dbReference type="InterPro" id="IPR027417">
    <property type="entry name" value="P-loop_NTPase"/>
</dbReference>
<dbReference type="AlphaFoldDB" id="A0AAF0Q5B9"/>
<dbReference type="GO" id="GO:0005759">
    <property type="term" value="C:mitochondrial matrix"/>
    <property type="evidence" value="ECO:0007669"/>
    <property type="project" value="TreeGrafter"/>
</dbReference>
<name>A0AAF0Q5B9_SOLVR</name>
<evidence type="ECO:0000313" key="1">
    <source>
        <dbReference type="EMBL" id="WMV16653.1"/>
    </source>
</evidence>
<dbReference type="GO" id="GO:0051603">
    <property type="term" value="P:proteolysis involved in protein catabolic process"/>
    <property type="evidence" value="ECO:0007669"/>
    <property type="project" value="TreeGrafter"/>
</dbReference>
<accession>A0AAF0Q5B9</accession>
<organism evidence="1 2">
    <name type="scientific">Solanum verrucosum</name>
    <dbReference type="NCBI Taxonomy" id="315347"/>
    <lineage>
        <taxon>Eukaryota</taxon>
        <taxon>Viridiplantae</taxon>
        <taxon>Streptophyta</taxon>
        <taxon>Embryophyta</taxon>
        <taxon>Tracheophyta</taxon>
        <taxon>Spermatophyta</taxon>
        <taxon>Magnoliopsida</taxon>
        <taxon>eudicotyledons</taxon>
        <taxon>Gunneridae</taxon>
        <taxon>Pentapetalae</taxon>
        <taxon>asterids</taxon>
        <taxon>lamiids</taxon>
        <taxon>Solanales</taxon>
        <taxon>Solanaceae</taxon>
        <taxon>Solanoideae</taxon>
        <taxon>Solaneae</taxon>
        <taxon>Solanum</taxon>
    </lineage>
</organism>
<evidence type="ECO:0000313" key="2">
    <source>
        <dbReference type="Proteomes" id="UP001234989"/>
    </source>
</evidence>
<keyword evidence="2" id="KW-1185">Reference proteome</keyword>
<dbReference type="Proteomes" id="UP001234989">
    <property type="component" value="Chromosome 2"/>
</dbReference>
<proteinExistence type="predicted"/>
<dbReference type="InterPro" id="IPR050052">
    <property type="entry name" value="ATP-dep_Clp_protease_ClpX"/>
</dbReference>
<gene>
    <name evidence="1" type="ORF">MTR67_010038</name>
</gene>
<dbReference type="PANTHER" id="PTHR48102:SF4">
    <property type="entry name" value="CLP PROTEASE REGULATORY SUBUNIT CLPX2, MITOCHONDRIAL"/>
    <property type="match status" value="1"/>
</dbReference>
<dbReference type="EMBL" id="CP133613">
    <property type="protein sequence ID" value="WMV16653.1"/>
    <property type="molecule type" value="Genomic_DNA"/>
</dbReference>
<dbReference type="GO" id="GO:0016887">
    <property type="term" value="F:ATP hydrolysis activity"/>
    <property type="evidence" value="ECO:0007669"/>
    <property type="project" value="TreeGrafter"/>
</dbReference>
<dbReference type="PANTHER" id="PTHR48102">
    <property type="entry name" value="ATP-DEPENDENT CLP PROTEASE ATP-BINDING SUBUNIT CLPX-LIKE, MITOCHONDRIAL-RELATED"/>
    <property type="match status" value="1"/>
</dbReference>
<reference evidence="1" key="1">
    <citation type="submission" date="2023-08" db="EMBL/GenBank/DDBJ databases">
        <title>A de novo genome assembly of Solanum verrucosum Schlechtendal, a Mexican diploid species geographically isolated from the other diploid A-genome species in potato relatives.</title>
        <authorList>
            <person name="Hosaka K."/>
        </authorList>
    </citation>
    <scope>NUCLEOTIDE SEQUENCE</scope>
    <source>
        <tissue evidence="1">Young leaves</tissue>
    </source>
</reference>
<dbReference type="Gene3D" id="3.40.50.300">
    <property type="entry name" value="P-loop containing nucleotide triphosphate hydrolases"/>
    <property type="match status" value="1"/>
</dbReference>
<dbReference type="GO" id="GO:0005524">
    <property type="term" value="F:ATP binding"/>
    <property type="evidence" value="ECO:0007669"/>
    <property type="project" value="TreeGrafter"/>
</dbReference>